<evidence type="ECO:0000256" key="3">
    <source>
        <dbReference type="SAM" id="SignalP"/>
    </source>
</evidence>
<proteinExistence type="predicted"/>
<keyword evidence="1" id="KW-0175">Coiled coil</keyword>
<dbReference type="Pfam" id="PF13942">
    <property type="entry name" value="Lipoprotein_20"/>
    <property type="match status" value="1"/>
</dbReference>
<feature type="region of interest" description="Disordered" evidence="2">
    <location>
        <begin position="213"/>
        <end position="249"/>
    </location>
</feature>
<dbReference type="RefSeq" id="WP_072549769.1">
    <property type="nucleotide sequence ID" value="NZ_FQSP02000003.1"/>
</dbReference>
<dbReference type="NCBIfam" id="NF007997">
    <property type="entry name" value="PRK10722.1"/>
    <property type="match status" value="1"/>
</dbReference>
<dbReference type="AlphaFoldDB" id="A0A2U8I5P8"/>
<dbReference type="EMBL" id="CP021659">
    <property type="protein sequence ID" value="AWK14476.1"/>
    <property type="molecule type" value="Genomic_DNA"/>
</dbReference>
<evidence type="ECO:0000256" key="2">
    <source>
        <dbReference type="SAM" id="MobiDB-lite"/>
    </source>
</evidence>
<name>A0A2U8I5P8_9GAMM</name>
<feature type="signal peptide" evidence="3">
    <location>
        <begin position="1"/>
        <end position="28"/>
    </location>
</feature>
<protein>
    <recommendedName>
        <fullName evidence="6">Two-component system QseEF-associated lipoprotein QseG</fullName>
    </recommendedName>
</protein>
<feature type="chain" id="PRO_5015886556" description="Two-component system QseEF-associated lipoprotein QseG" evidence="3">
    <location>
        <begin position="29"/>
        <end position="249"/>
    </location>
</feature>
<dbReference type="Proteomes" id="UP000261875">
    <property type="component" value="Chromosome"/>
</dbReference>
<gene>
    <name evidence="4" type="ORF">CCS41_08290</name>
</gene>
<feature type="compositionally biased region" description="Basic and acidic residues" evidence="2">
    <location>
        <begin position="240"/>
        <end position="249"/>
    </location>
</feature>
<feature type="coiled-coil region" evidence="1">
    <location>
        <begin position="151"/>
        <end position="210"/>
    </location>
</feature>
<dbReference type="KEGG" id="fsm:CCS41_08290"/>
<dbReference type="InterPro" id="IPR025262">
    <property type="entry name" value="QseG"/>
</dbReference>
<evidence type="ECO:0000313" key="5">
    <source>
        <dbReference type="Proteomes" id="UP000261875"/>
    </source>
</evidence>
<accession>A0A2U8I5P8</accession>
<keyword evidence="5" id="KW-1185">Reference proteome</keyword>
<evidence type="ECO:0000313" key="4">
    <source>
        <dbReference type="EMBL" id="AWK14476.1"/>
    </source>
</evidence>
<evidence type="ECO:0000256" key="1">
    <source>
        <dbReference type="SAM" id="Coils"/>
    </source>
</evidence>
<feature type="compositionally biased region" description="Low complexity" evidence="2">
    <location>
        <begin position="222"/>
        <end position="237"/>
    </location>
</feature>
<evidence type="ECO:0008006" key="6">
    <source>
        <dbReference type="Google" id="ProtNLM"/>
    </source>
</evidence>
<dbReference type="OrthoDB" id="6485482at2"/>
<keyword evidence="3" id="KW-0732">Signal</keyword>
<sequence>MYRWFANRFLKKTAFALRLLLIPLLLNGCTGHIVDGSTSQTESDTSENKIIDEHVSQCDMLWSLDDKKTLKNPSFWLQAMDCAEPLRSIQARSLANNLSNISWSTAFKQGILIANADPALDERRKIVEQLQDYSPLIPNTVRQLVQLWHKRQMLQIALAEARIRYQRLQNESDNQIDRLRENLAQLKYNLQNTKNKLENLTDIERQLSSRKQLQNTLRVETKPSTQTTPTTDPTTLPVLNKEHQSDDSM</sequence>
<organism evidence="4 5">
    <name type="scientific">Candidatus Fukatsuia symbiotica</name>
    <dbReference type="NCBI Taxonomy" id="1878942"/>
    <lineage>
        <taxon>Bacteria</taxon>
        <taxon>Pseudomonadati</taxon>
        <taxon>Pseudomonadota</taxon>
        <taxon>Gammaproteobacteria</taxon>
        <taxon>Enterobacterales</taxon>
        <taxon>Yersiniaceae</taxon>
        <taxon>Candidatus Fukatsuia</taxon>
    </lineage>
</organism>
<dbReference type="STRING" id="1878942.GCA_900128755_00913"/>
<reference evidence="4 5" key="1">
    <citation type="submission" date="2017-05" db="EMBL/GenBank/DDBJ databases">
        <title>Genome sequence of Candidatus Fukatsuia symbiotica and Candidatus Hamiltonella defensa from Acyrthosiphon pisum strain 5D.</title>
        <authorList>
            <person name="Patel V.A."/>
            <person name="Chevignon G."/>
            <person name="Russell J.A."/>
            <person name="Oliver K.M."/>
        </authorList>
    </citation>
    <scope>NUCLEOTIDE SEQUENCE [LARGE SCALE GENOMIC DNA]</scope>
    <source>
        <strain evidence="4 5">5D</strain>
    </source>
</reference>